<evidence type="ECO:0000256" key="1">
    <source>
        <dbReference type="SAM" id="MobiDB-lite"/>
    </source>
</evidence>
<reference evidence="3 4" key="1">
    <citation type="submission" date="2016-10" db="EMBL/GenBank/DDBJ databases">
        <authorList>
            <person name="de Groot N.N."/>
        </authorList>
    </citation>
    <scope>NUCLEOTIDE SEQUENCE [LARGE SCALE GENOMIC DNA]</scope>
    <source>
        <strain evidence="3 4">CGMCC 4.7037</strain>
    </source>
</reference>
<feature type="transmembrane region" description="Helical" evidence="2">
    <location>
        <begin position="48"/>
        <end position="65"/>
    </location>
</feature>
<dbReference type="OrthoDB" id="3078176at2"/>
<feature type="compositionally biased region" description="Basic and acidic residues" evidence="1">
    <location>
        <begin position="567"/>
        <end position="585"/>
    </location>
</feature>
<dbReference type="AlphaFoldDB" id="A0A1H6EQK7"/>
<keyword evidence="2" id="KW-0812">Transmembrane</keyword>
<keyword evidence="4" id="KW-1185">Reference proteome</keyword>
<accession>A0A1H6EQK7</accession>
<feature type="transmembrane region" description="Helical" evidence="2">
    <location>
        <begin position="148"/>
        <end position="167"/>
    </location>
</feature>
<dbReference type="Proteomes" id="UP000236732">
    <property type="component" value="Unassembled WGS sequence"/>
</dbReference>
<organism evidence="3 4">
    <name type="scientific">Nonomuraea solani</name>
    <dbReference type="NCBI Taxonomy" id="1144553"/>
    <lineage>
        <taxon>Bacteria</taxon>
        <taxon>Bacillati</taxon>
        <taxon>Actinomycetota</taxon>
        <taxon>Actinomycetes</taxon>
        <taxon>Streptosporangiales</taxon>
        <taxon>Streptosporangiaceae</taxon>
        <taxon>Nonomuraea</taxon>
    </lineage>
</organism>
<dbReference type="RefSeq" id="WP_146103962.1">
    <property type="nucleotide sequence ID" value="NZ_FNVT01000015.1"/>
</dbReference>
<feature type="transmembrane region" description="Helical" evidence="2">
    <location>
        <begin position="179"/>
        <end position="197"/>
    </location>
</feature>
<protein>
    <submittedName>
        <fullName evidence="3">Uncharacterized protein</fullName>
    </submittedName>
</protein>
<feature type="transmembrane region" description="Helical" evidence="2">
    <location>
        <begin position="77"/>
        <end position="104"/>
    </location>
</feature>
<feature type="region of interest" description="Disordered" evidence="1">
    <location>
        <begin position="556"/>
        <end position="585"/>
    </location>
</feature>
<sequence>MGRSTTRQEHGGALRQDTATRHLCTGVHLDTKLRVVVLRRVHNDPRHLVAPSYGFDLVPVVVHAWRAWRLQTAQDLALLGLFAAGCAVSRPAAIVVACALAFWWTCGMIVKSARVVLPLWAKEVADHWLHRVRWRSQSDELREHRRRLRLGAIACVLLALVTLMASAPAGDAFGDTMRTAGIVLAAMAVVVAGRGAAQQVCLNRMYHATSLRPAELSPRQEAISDQQSHPYVVYRRPKPQDTGTKKPEELDWDLIDGDLIPFVGSGQLVHRWLPPFTVQLLSAVGLVDAVEHRPLEEREHARAPFQPHELVKYLKKVMAPMGDESDPTALRGFTVRDRVYVAEPDVPAPAGWLRQPPSEAELNAIIDEPYGDEHHFLEFCASVAGEIVTTVFLRLTVKGRALSLYFAACALTRTPAEYHVLNAYRENDAGAVLRSALRELPFLPCRAAGTWRLVQAPGLVAGALRARKNRMLKPRRGMAIGARISVREEKSTPWEDARLDEVTIEDHVKLIEQRLLSAVQDFLEERKIDTSAFRKRADRIINTGVLNMGGKVDMRQSAVGTNAQVRQDSREPDKSSEGGHGDERQ</sequence>
<dbReference type="EMBL" id="FNVT01000015">
    <property type="protein sequence ID" value="SEH00150.1"/>
    <property type="molecule type" value="Genomic_DNA"/>
</dbReference>
<evidence type="ECO:0000256" key="2">
    <source>
        <dbReference type="SAM" id="Phobius"/>
    </source>
</evidence>
<evidence type="ECO:0000313" key="3">
    <source>
        <dbReference type="EMBL" id="SEH00150.1"/>
    </source>
</evidence>
<gene>
    <name evidence="3" type="ORF">SAMN05444920_115129</name>
</gene>
<evidence type="ECO:0000313" key="4">
    <source>
        <dbReference type="Proteomes" id="UP000236732"/>
    </source>
</evidence>
<proteinExistence type="predicted"/>
<keyword evidence="2" id="KW-1133">Transmembrane helix</keyword>
<keyword evidence="2" id="KW-0472">Membrane</keyword>
<name>A0A1H6EQK7_9ACTN</name>